<accession>A0ACC5RFN3</accession>
<name>A0ACC5RFN3_9HYPH</name>
<gene>
    <name evidence="1" type="ORF">JHL16_33475</name>
</gene>
<dbReference type="Proteomes" id="UP000616151">
    <property type="component" value="Unassembled WGS sequence"/>
</dbReference>
<reference evidence="1" key="1">
    <citation type="submission" date="2021-01" db="EMBL/GenBank/DDBJ databases">
        <authorList>
            <person name="Sun Q."/>
        </authorList>
    </citation>
    <scope>NUCLEOTIDE SEQUENCE</scope>
    <source>
        <strain evidence="1">YIM B02566</strain>
    </source>
</reference>
<proteinExistence type="predicted"/>
<dbReference type="EMBL" id="JAENHL010000008">
    <property type="protein sequence ID" value="MBK1871326.1"/>
    <property type="molecule type" value="Genomic_DNA"/>
</dbReference>
<keyword evidence="2" id="KW-1185">Reference proteome</keyword>
<comment type="caution">
    <text evidence="1">The sequence shown here is derived from an EMBL/GenBank/DDBJ whole genome shotgun (WGS) entry which is preliminary data.</text>
</comment>
<evidence type="ECO:0000313" key="1">
    <source>
        <dbReference type="EMBL" id="MBK1871326.1"/>
    </source>
</evidence>
<sequence length="213" mass="23706">MNDTSQTSAPSLADRIRKTLIERIATGHYKSGERLVEMRLAEEFGTSQMPIREALRDLEMAGLVTAKPRRGSFVKPFATSAQREIYLVRGAIEEAAARLATVNPLLDIAALQGEVDLMREAAATRDIEKMIRHSVAFHRMIVAAAGNELLLKLWDSLHLEIHTRVTLSEPGIDFMAAALSHQPIVDAIGAKDVELACRLSREHQAYFEHRLNV</sequence>
<organism evidence="1 2">
    <name type="scientific">Taklimakanibacter albus</name>
    <dbReference type="NCBI Taxonomy" id="2800327"/>
    <lineage>
        <taxon>Bacteria</taxon>
        <taxon>Pseudomonadati</taxon>
        <taxon>Pseudomonadota</taxon>
        <taxon>Alphaproteobacteria</taxon>
        <taxon>Hyphomicrobiales</taxon>
        <taxon>Aestuariivirgaceae</taxon>
        <taxon>Taklimakanibacter</taxon>
    </lineage>
</organism>
<evidence type="ECO:0000313" key="2">
    <source>
        <dbReference type="Proteomes" id="UP000616151"/>
    </source>
</evidence>
<protein>
    <submittedName>
        <fullName evidence="1">GntR family transcriptional regulator</fullName>
    </submittedName>
</protein>